<dbReference type="Proteomes" id="UP001243330">
    <property type="component" value="Unassembled WGS sequence"/>
</dbReference>
<evidence type="ECO:0000313" key="2">
    <source>
        <dbReference type="EMBL" id="KAK1846222.1"/>
    </source>
</evidence>
<dbReference type="EMBL" id="JAQOWY010000243">
    <property type="protein sequence ID" value="KAK1846222.1"/>
    <property type="molecule type" value="Genomic_DNA"/>
</dbReference>
<feature type="compositionally biased region" description="Polar residues" evidence="1">
    <location>
        <begin position="48"/>
        <end position="63"/>
    </location>
</feature>
<keyword evidence="3" id="KW-1185">Reference proteome</keyword>
<feature type="region of interest" description="Disordered" evidence="1">
    <location>
        <begin position="39"/>
        <end position="122"/>
    </location>
</feature>
<feature type="compositionally biased region" description="Basic residues" evidence="1">
    <location>
        <begin position="74"/>
        <end position="92"/>
    </location>
</feature>
<feature type="compositionally biased region" description="Basic and acidic residues" evidence="1">
    <location>
        <begin position="112"/>
        <end position="122"/>
    </location>
</feature>
<accession>A0AAD9AEM7</accession>
<evidence type="ECO:0000313" key="3">
    <source>
        <dbReference type="Proteomes" id="UP001243330"/>
    </source>
</evidence>
<evidence type="ECO:0000256" key="1">
    <source>
        <dbReference type="SAM" id="MobiDB-lite"/>
    </source>
</evidence>
<comment type="caution">
    <text evidence="2">The sequence shown here is derived from an EMBL/GenBank/DDBJ whole genome shotgun (WGS) entry which is preliminary data.</text>
</comment>
<reference evidence="2" key="1">
    <citation type="submission" date="2023-01" db="EMBL/GenBank/DDBJ databases">
        <title>Colletotrichum chrysophilum M932 genome sequence.</title>
        <authorList>
            <person name="Baroncelli R."/>
        </authorList>
    </citation>
    <scope>NUCLEOTIDE SEQUENCE</scope>
    <source>
        <strain evidence="2">M932</strain>
    </source>
</reference>
<name>A0AAD9AEM7_9PEZI</name>
<dbReference type="AlphaFoldDB" id="A0AAD9AEM7"/>
<sequence>MPAARQSLILCCRSCYFASQYCAMSAAIVYKARDTLQPESLAPDTQKDPPQQQSTNLRGNINRTRPAAPVTSLRRPRARRLLQHFSPRHHRVTNPDMPAAHRALAHPTTSEARTERSGHSTS</sequence>
<gene>
    <name evidence="2" type="ORF">CCHR01_11116</name>
</gene>
<proteinExistence type="predicted"/>
<organism evidence="2 3">
    <name type="scientific">Colletotrichum chrysophilum</name>
    <dbReference type="NCBI Taxonomy" id="1836956"/>
    <lineage>
        <taxon>Eukaryota</taxon>
        <taxon>Fungi</taxon>
        <taxon>Dikarya</taxon>
        <taxon>Ascomycota</taxon>
        <taxon>Pezizomycotina</taxon>
        <taxon>Sordariomycetes</taxon>
        <taxon>Hypocreomycetidae</taxon>
        <taxon>Glomerellales</taxon>
        <taxon>Glomerellaceae</taxon>
        <taxon>Colletotrichum</taxon>
        <taxon>Colletotrichum gloeosporioides species complex</taxon>
    </lineage>
</organism>
<protein>
    <submittedName>
        <fullName evidence="2">Uncharacterized protein</fullName>
    </submittedName>
</protein>